<evidence type="ECO:0000256" key="1">
    <source>
        <dbReference type="ARBA" id="ARBA00023125"/>
    </source>
</evidence>
<dbReference type="PANTHER" id="PTHR10302:SF0">
    <property type="entry name" value="SINGLE-STRANDED DNA-BINDING PROTEIN, MITOCHONDRIAL"/>
    <property type="match status" value="1"/>
</dbReference>
<dbReference type="AlphaFoldDB" id="A0A151WXL3"/>
<protein>
    <recommendedName>
        <fullName evidence="2">Single-stranded DNA-binding protein</fullName>
    </recommendedName>
</protein>
<dbReference type="Proteomes" id="UP000075809">
    <property type="component" value="Unassembled WGS sequence"/>
</dbReference>
<keyword evidence="2" id="KW-0496">Mitochondrion</keyword>
<keyword evidence="5" id="KW-1185">Reference proteome</keyword>
<dbReference type="Gene3D" id="2.40.50.140">
    <property type="entry name" value="Nucleic acid-binding proteins"/>
    <property type="match status" value="1"/>
</dbReference>
<comment type="subcellular location">
    <subcellularLocation>
        <location evidence="2">Mitochondrion</location>
    </subcellularLocation>
</comment>
<sequence>MKVSFLFIGLNHVTLLGRVGGDPQKRGSEDHPVVLFTLATHTNHKYSSGEFIQKTDWHKICVFKPKLRDCVYNYLKKGQRILVNGRISYNEFKDAEERNILTTTIIADNIIFFQ</sequence>
<evidence type="ECO:0000256" key="3">
    <source>
        <dbReference type="SAM" id="SignalP"/>
    </source>
</evidence>
<dbReference type="PANTHER" id="PTHR10302">
    <property type="entry name" value="SINGLE-STRANDED DNA-BINDING PROTEIN"/>
    <property type="match status" value="1"/>
</dbReference>
<dbReference type="EMBL" id="KQ982668">
    <property type="protein sequence ID" value="KYQ52507.1"/>
    <property type="molecule type" value="Genomic_DNA"/>
</dbReference>
<dbReference type="GO" id="GO:0003697">
    <property type="term" value="F:single-stranded DNA binding"/>
    <property type="evidence" value="ECO:0007669"/>
    <property type="project" value="InterPro"/>
</dbReference>
<reference evidence="4 5" key="1">
    <citation type="submission" date="2015-09" db="EMBL/GenBank/DDBJ databases">
        <title>Trachymyrmex zeteki WGS genome.</title>
        <authorList>
            <person name="Nygaard S."/>
            <person name="Hu H."/>
            <person name="Boomsma J."/>
            <person name="Zhang G."/>
        </authorList>
    </citation>
    <scope>NUCLEOTIDE SEQUENCE [LARGE SCALE GENOMIC DNA]</scope>
    <source>
        <strain evidence="4">Tzet28-1</strain>
        <tissue evidence="4">Whole body</tissue>
    </source>
</reference>
<name>A0A151WXL3_9HYME</name>
<keyword evidence="1 2" id="KW-0238">DNA-binding</keyword>
<dbReference type="GO" id="GO:0006264">
    <property type="term" value="P:mitochondrial DNA replication"/>
    <property type="evidence" value="ECO:0007669"/>
    <property type="project" value="TreeGrafter"/>
</dbReference>
<dbReference type="InterPro" id="IPR011344">
    <property type="entry name" value="ssDNA-bd"/>
</dbReference>
<evidence type="ECO:0000313" key="4">
    <source>
        <dbReference type="EMBL" id="KYQ52507.1"/>
    </source>
</evidence>
<feature type="signal peptide" evidence="3">
    <location>
        <begin position="1"/>
        <end position="21"/>
    </location>
</feature>
<dbReference type="PIRSF" id="PIRSF002070">
    <property type="entry name" value="SSB"/>
    <property type="match status" value="1"/>
</dbReference>
<feature type="chain" id="PRO_5007591510" description="Single-stranded DNA-binding protein" evidence="3">
    <location>
        <begin position="22"/>
        <end position="114"/>
    </location>
</feature>
<dbReference type="CDD" id="cd04496">
    <property type="entry name" value="SSB_OBF"/>
    <property type="match status" value="1"/>
</dbReference>
<gene>
    <name evidence="4" type="ORF">ALC60_08367</name>
</gene>
<dbReference type="FunFam" id="2.40.50.140:FF:000269">
    <property type="entry name" value="Single-stranded DNA-binding protein"/>
    <property type="match status" value="1"/>
</dbReference>
<dbReference type="STRING" id="64791.A0A151WXL3"/>
<evidence type="ECO:0000256" key="2">
    <source>
        <dbReference type="PIRNR" id="PIRNR002070"/>
    </source>
</evidence>
<dbReference type="Pfam" id="PF00436">
    <property type="entry name" value="SSB"/>
    <property type="match status" value="1"/>
</dbReference>
<proteinExistence type="predicted"/>
<organism evidence="4 5">
    <name type="scientific">Mycetomoellerius zeteki</name>
    <dbReference type="NCBI Taxonomy" id="64791"/>
    <lineage>
        <taxon>Eukaryota</taxon>
        <taxon>Metazoa</taxon>
        <taxon>Ecdysozoa</taxon>
        <taxon>Arthropoda</taxon>
        <taxon>Hexapoda</taxon>
        <taxon>Insecta</taxon>
        <taxon>Pterygota</taxon>
        <taxon>Neoptera</taxon>
        <taxon>Endopterygota</taxon>
        <taxon>Hymenoptera</taxon>
        <taxon>Apocrita</taxon>
        <taxon>Aculeata</taxon>
        <taxon>Formicoidea</taxon>
        <taxon>Formicidae</taxon>
        <taxon>Myrmicinae</taxon>
        <taxon>Mycetomoellerius</taxon>
    </lineage>
</organism>
<dbReference type="InterPro" id="IPR000424">
    <property type="entry name" value="Primosome_PriB/ssb"/>
</dbReference>
<evidence type="ECO:0000313" key="5">
    <source>
        <dbReference type="Proteomes" id="UP000075809"/>
    </source>
</evidence>
<accession>A0A151WXL3</accession>
<dbReference type="SUPFAM" id="SSF50249">
    <property type="entry name" value="Nucleic acid-binding proteins"/>
    <property type="match status" value="1"/>
</dbReference>
<dbReference type="InterPro" id="IPR012340">
    <property type="entry name" value="NA-bd_OB-fold"/>
</dbReference>
<dbReference type="PROSITE" id="PS50935">
    <property type="entry name" value="SSB"/>
    <property type="match status" value="1"/>
</dbReference>
<dbReference type="GO" id="GO:0042645">
    <property type="term" value="C:mitochondrial nucleoid"/>
    <property type="evidence" value="ECO:0007669"/>
    <property type="project" value="TreeGrafter"/>
</dbReference>
<keyword evidence="3" id="KW-0732">Signal</keyword>
<dbReference type="NCBIfam" id="TIGR00621">
    <property type="entry name" value="ssb"/>
    <property type="match status" value="1"/>
</dbReference>